<dbReference type="Proteomes" id="UP000324222">
    <property type="component" value="Unassembled WGS sequence"/>
</dbReference>
<dbReference type="AlphaFoldDB" id="A0A5B7IJ84"/>
<protein>
    <submittedName>
        <fullName evidence="1">Uncharacterized protein</fullName>
    </submittedName>
</protein>
<dbReference type="EMBL" id="VSRR010055282">
    <property type="protein sequence ID" value="MPC80878.1"/>
    <property type="molecule type" value="Genomic_DNA"/>
</dbReference>
<evidence type="ECO:0000313" key="1">
    <source>
        <dbReference type="EMBL" id="MPC80878.1"/>
    </source>
</evidence>
<accession>A0A5B7IJ84</accession>
<keyword evidence="2" id="KW-1185">Reference proteome</keyword>
<comment type="caution">
    <text evidence="1">The sequence shown here is derived from an EMBL/GenBank/DDBJ whole genome shotgun (WGS) entry which is preliminary data.</text>
</comment>
<reference evidence="1 2" key="1">
    <citation type="submission" date="2019-05" db="EMBL/GenBank/DDBJ databases">
        <title>Another draft genome of Portunus trituberculatus and its Hox gene families provides insights of decapod evolution.</title>
        <authorList>
            <person name="Jeong J.-H."/>
            <person name="Song I."/>
            <person name="Kim S."/>
            <person name="Choi T."/>
            <person name="Kim D."/>
            <person name="Ryu S."/>
            <person name="Kim W."/>
        </authorList>
    </citation>
    <scope>NUCLEOTIDE SEQUENCE [LARGE SCALE GENOMIC DNA]</scope>
    <source>
        <tissue evidence="1">Muscle</tissue>
    </source>
</reference>
<organism evidence="1 2">
    <name type="scientific">Portunus trituberculatus</name>
    <name type="common">Swimming crab</name>
    <name type="synonym">Neptunus trituberculatus</name>
    <dbReference type="NCBI Taxonomy" id="210409"/>
    <lineage>
        <taxon>Eukaryota</taxon>
        <taxon>Metazoa</taxon>
        <taxon>Ecdysozoa</taxon>
        <taxon>Arthropoda</taxon>
        <taxon>Crustacea</taxon>
        <taxon>Multicrustacea</taxon>
        <taxon>Malacostraca</taxon>
        <taxon>Eumalacostraca</taxon>
        <taxon>Eucarida</taxon>
        <taxon>Decapoda</taxon>
        <taxon>Pleocyemata</taxon>
        <taxon>Brachyura</taxon>
        <taxon>Eubrachyura</taxon>
        <taxon>Portunoidea</taxon>
        <taxon>Portunidae</taxon>
        <taxon>Portuninae</taxon>
        <taxon>Portunus</taxon>
    </lineage>
</organism>
<gene>
    <name evidence="1" type="ORF">E2C01_075474</name>
</gene>
<evidence type="ECO:0000313" key="2">
    <source>
        <dbReference type="Proteomes" id="UP000324222"/>
    </source>
</evidence>
<sequence length="71" mass="8030">MCISPISLQDPPGRMCLWCFASASRVRDPSLCVERITEVKVSGMETYIPHSFLNLNLLNFGLTQPVLELYK</sequence>
<proteinExistence type="predicted"/>
<name>A0A5B7IJ84_PORTR</name>